<protein>
    <submittedName>
        <fullName evidence="1">Uncharacterized protein</fullName>
    </submittedName>
</protein>
<proteinExistence type="predicted"/>
<keyword evidence="2" id="KW-1185">Reference proteome</keyword>
<sequence>MSGPDGLHQNICSLSGPGTMRDQINEGTITGHLSPELQYACRYWVSHLEESQQTIADGDATHLFLQKHFLHWFEAMSLIRESSQCVYLLNRLQTLAISSASIVSRFLLDAKRFVLRFQPIVADAPLQLYHSALTFAPERSLVRQAFEKQAPQDIKIASKREIDWDACRSTLEGHSG</sequence>
<reference evidence="1" key="1">
    <citation type="journal article" date="2020" name="Stud. Mycol.">
        <title>101 Dothideomycetes genomes: a test case for predicting lifestyles and emergence of pathogens.</title>
        <authorList>
            <person name="Haridas S."/>
            <person name="Albert R."/>
            <person name="Binder M."/>
            <person name="Bloem J."/>
            <person name="Labutti K."/>
            <person name="Salamov A."/>
            <person name="Andreopoulos B."/>
            <person name="Baker S."/>
            <person name="Barry K."/>
            <person name="Bills G."/>
            <person name="Bluhm B."/>
            <person name="Cannon C."/>
            <person name="Castanera R."/>
            <person name="Culley D."/>
            <person name="Daum C."/>
            <person name="Ezra D."/>
            <person name="Gonzalez J."/>
            <person name="Henrissat B."/>
            <person name="Kuo A."/>
            <person name="Liang C."/>
            <person name="Lipzen A."/>
            <person name="Lutzoni F."/>
            <person name="Magnuson J."/>
            <person name="Mondo S."/>
            <person name="Nolan M."/>
            <person name="Ohm R."/>
            <person name="Pangilinan J."/>
            <person name="Park H.-J."/>
            <person name="Ramirez L."/>
            <person name="Alfaro M."/>
            <person name="Sun H."/>
            <person name="Tritt A."/>
            <person name="Yoshinaga Y."/>
            <person name="Zwiers L.-H."/>
            <person name="Turgeon B."/>
            <person name="Goodwin S."/>
            <person name="Spatafora J."/>
            <person name="Crous P."/>
            <person name="Grigoriev I."/>
        </authorList>
    </citation>
    <scope>NUCLEOTIDE SEQUENCE</scope>
    <source>
        <strain evidence="1">CBS 122367</strain>
    </source>
</reference>
<accession>A0A6G1IS73</accession>
<dbReference type="OrthoDB" id="5421599at2759"/>
<name>A0A6G1IS73_9PLEO</name>
<dbReference type="AlphaFoldDB" id="A0A6G1IS73"/>
<evidence type="ECO:0000313" key="1">
    <source>
        <dbReference type="EMBL" id="KAF2681097.1"/>
    </source>
</evidence>
<evidence type="ECO:0000313" key="2">
    <source>
        <dbReference type="Proteomes" id="UP000799291"/>
    </source>
</evidence>
<gene>
    <name evidence="1" type="ORF">K458DRAFT_86250</name>
</gene>
<organism evidence="1 2">
    <name type="scientific">Lentithecium fluviatile CBS 122367</name>
    <dbReference type="NCBI Taxonomy" id="1168545"/>
    <lineage>
        <taxon>Eukaryota</taxon>
        <taxon>Fungi</taxon>
        <taxon>Dikarya</taxon>
        <taxon>Ascomycota</taxon>
        <taxon>Pezizomycotina</taxon>
        <taxon>Dothideomycetes</taxon>
        <taxon>Pleosporomycetidae</taxon>
        <taxon>Pleosporales</taxon>
        <taxon>Massarineae</taxon>
        <taxon>Lentitheciaceae</taxon>
        <taxon>Lentithecium</taxon>
    </lineage>
</organism>
<dbReference type="Proteomes" id="UP000799291">
    <property type="component" value="Unassembled WGS sequence"/>
</dbReference>
<dbReference type="EMBL" id="MU005593">
    <property type="protein sequence ID" value="KAF2681097.1"/>
    <property type="molecule type" value="Genomic_DNA"/>
</dbReference>